<dbReference type="Pfam" id="PF00083">
    <property type="entry name" value="Sugar_tr"/>
    <property type="match status" value="1"/>
</dbReference>
<proteinExistence type="predicted"/>
<feature type="transmembrane region" description="Helical" evidence="5">
    <location>
        <begin position="402"/>
        <end position="426"/>
    </location>
</feature>
<evidence type="ECO:0000256" key="3">
    <source>
        <dbReference type="ARBA" id="ARBA00022989"/>
    </source>
</evidence>
<reference evidence="7" key="1">
    <citation type="submission" date="2022-04" db="EMBL/GenBank/DDBJ databases">
        <title>Shinella lacus sp. nov., a novel member of the genus Shinella from water.</title>
        <authorList>
            <person name="Deng Y."/>
        </authorList>
    </citation>
    <scope>NUCLEOTIDE SEQUENCE</scope>
    <source>
        <strain evidence="7">JCM 31239</strain>
    </source>
</reference>
<protein>
    <submittedName>
        <fullName evidence="7">MFS transporter</fullName>
    </submittedName>
</protein>
<dbReference type="EMBL" id="WHSC02000002">
    <property type="protein sequence ID" value="MDO6120836.1"/>
    <property type="molecule type" value="Genomic_DNA"/>
</dbReference>
<evidence type="ECO:0000256" key="2">
    <source>
        <dbReference type="ARBA" id="ARBA00022692"/>
    </source>
</evidence>
<keyword evidence="4 5" id="KW-0472">Membrane</keyword>
<feature type="transmembrane region" description="Helical" evidence="5">
    <location>
        <begin position="344"/>
        <end position="362"/>
    </location>
</feature>
<feature type="transmembrane region" description="Helical" evidence="5">
    <location>
        <begin position="131"/>
        <end position="150"/>
    </location>
</feature>
<feature type="transmembrane region" description="Helical" evidence="5">
    <location>
        <begin position="73"/>
        <end position="92"/>
    </location>
</feature>
<keyword evidence="2 5" id="KW-0812">Transmembrane</keyword>
<evidence type="ECO:0000256" key="4">
    <source>
        <dbReference type="ARBA" id="ARBA00023136"/>
    </source>
</evidence>
<dbReference type="InterPro" id="IPR005828">
    <property type="entry name" value="MFS_sugar_transport-like"/>
</dbReference>
<evidence type="ECO:0000256" key="5">
    <source>
        <dbReference type="SAM" id="Phobius"/>
    </source>
</evidence>
<name>A0ABT8XAS5_9HYPH</name>
<comment type="subcellular location">
    <subcellularLocation>
        <location evidence="1">Membrane</location>
        <topology evidence="1">Multi-pass membrane protein</topology>
    </subcellularLocation>
</comment>
<gene>
    <name evidence="7" type="ORF">GB928_006525</name>
</gene>
<evidence type="ECO:0000313" key="7">
    <source>
        <dbReference type="EMBL" id="MDO6120836.1"/>
    </source>
</evidence>
<sequence>MAAEGMVQSGKSSPAIRQLEGALTRIGVTRAHKQIIALVLIGCLFDAFEQNTIGVSGPLLKEHWGLTGTDIGFLNTITFGSAAIGRLLSGILGDRYGRRVMLTFNLLLFSLGSAACAIAPDFMFLCIARAIVGFGVGGEISTAVTMLSEFCSPKFRGTAAGLVNVGAGGFGNFLAPVYGLMIFTIFPGEDSWRWLFASLALPALLVVFYRRFVPETPRFLASQGRIDEANQVLSVLESGSLRPKNLVVREYLSKDNEQDAPRAKGAWKELFRAPFLGRIVPVSIAILMSYGAQLSVLTLMPVIFISMGYTLQGSLLYSMIIQSGSVLGAIAASMFGYYFPRKRVLTVGAICACLAALSILQFGTTLYLVLFFGALFQFFVLLLNTSIWIYAPELFPTRIRAFGVAFILATGSAAGSFVPTISGALFDTYGMGGVFGLAAAMYAVFAVCIRLGPETYGMSMEDITQRADNAGTSENVAAIEPLKAGA</sequence>
<accession>A0ABT8XAS5</accession>
<feature type="domain" description="Major facilitator superfamily (MFS) profile" evidence="6">
    <location>
        <begin position="35"/>
        <end position="456"/>
    </location>
</feature>
<dbReference type="PANTHER" id="PTHR23508">
    <property type="entry name" value="CARBOXYLIC ACID TRANSPORTER PROTEIN HOMOLOG"/>
    <property type="match status" value="1"/>
</dbReference>
<dbReference type="Proteomes" id="UP001177080">
    <property type="component" value="Unassembled WGS sequence"/>
</dbReference>
<dbReference type="PROSITE" id="PS50850">
    <property type="entry name" value="MFS"/>
    <property type="match status" value="1"/>
</dbReference>
<feature type="transmembrane region" description="Helical" evidence="5">
    <location>
        <begin position="432"/>
        <end position="452"/>
    </location>
</feature>
<dbReference type="InterPro" id="IPR020846">
    <property type="entry name" value="MFS_dom"/>
</dbReference>
<comment type="caution">
    <text evidence="7">The sequence shown here is derived from an EMBL/GenBank/DDBJ whole genome shotgun (WGS) entry which is preliminary data.</text>
</comment>
<feature type="transmembrane region" description="Helical" evidence="5">
    <location>
        <begin position="162"/>
        <end position="186"/>
    </location>
</feature>
<dbReference type="RefSeq" id="WP_244761728.1">
    <property type="nucleotide sequence ID" value="NZ_JALJCJ010000004.1"/>
</dbReference>
<evidence type="ECO:0000259" key="6">
    <source>
        <dbReference type="PROSITE" id="PS50850"/>
    </source>
</evidence>
<evidence type="ECO:0000256" key="1">
    <source>
        <dbReference type="ARBA" id="ARBA00004141"/>
    </source>
</evidence>
<feature type="transmembrane region" description="Helical" evidence="5">
    <location>
        <begin position="368"/>
        <end position="390"/>
    </location>
</feature>
<evidence type="ECO:0000313" key="8">
    <source>
        <dbReference type="Proteomes" id="UP001177080"/>
    </source>
</evidence>
<feature type="transmembrane region" description="Helical" evidence="5">
    <location>
        <begin position="315"/>
        <end position="337"/>
    </location>
</feature>
<feature type="transmembrane region" description="Helical" evidence="5">
    <location>
        <begin position="279"/>
        <end position="309"/>
    </location>
</feature>
<feature type="transmembrane region" description="Helical" evidence="5">
    <location>
        <begin position="104"/>
        <end position="125"/>
    </location>
</feature>
<feature type="transmembrane region" description="Helical" evidence="5">
    <location>
        <begin position="35"/>
        <end position="53"/>
    </location>
</feature>
<keyword evidence="3 5" id="KW-1133">Transmembrane helix</keyword>
<keyword evidence="8" id="KW-1185">Reference proteome</keyword>
<dbReference type="InterPro" id="IPR036259">
    <property type="entry name" value="MFS_trans_sf"/>
</dbReference>
<dbReference type="PANTHER" id="PTHR23508:SF10">
    <property type="entry name" value="CARBOXYLIC ACID TRANSPORTER PROTEIN HOMOLOG"/>
    <property type="match status" value="1"/>
</dbReference>
<dbReference type="Gene3D" id="1.20.1250.20">
    <property type="entry name" value="MFS general substrate transporter like domains"/>
    <property type="match status" value="1"/>
</dbReference>
<dbReference type="SUPFAM" id="SSF103473">
    <property type="entry name" value="MFS general substrate transporter"/>
    <property type="match status" value="1"/>
</dbReference>
<organism evidence="7 8">
    <name type="scientific">Shinella curvata</name>
    <dbReference type="NCBI Taxonomy" id="1817964"/>
    <lineage>
        <taxon>Bacteria</taxon>
        <taxon>Pseudomonadati</taxon>
        <taxon>Pseudomonadota</taxon>
        <taxon>Alphaproteobacteria</taxon>
        <taxon>Hyphomicrobiales</taxon>
        <taxon>Rhizobiaceae</taxon>
        <taxon>Shinella</taxon>
    </lineage>
</organism>
<feature type="transmembrane region" description="Helical" evidence="5">
    <location>
        <begin position="192"/>
        <end position="209"/>
    </location>
</feature>